<dbReference type="PANTHER" id="PTHR34597:SF1">
    <property type="entry name" value="HEME_HEMOPEXIN TRANSPORTER PROTEIN HUXB"/>
    <property type="match status" value="1"/>
</dbReference>
<evidence type="ECO:0000313" key="8">
    <source>
        <dbReference type="Proteomes" id="UP001157167"/>
    </source>
</evidence>
<dbReference type="InterPro" id="IPR005565">
    <property type="entry name" value="Hemolysn_activator_HlyB_C"/>
</dbReference>
<keyword evidence="1" id="KW-1134">Transmembrane beta strand</keyword>
<evidence type="ECO:0000313" key="7">
    <source>
        <dbReference type="EMBL" id="GLT21374.1"/>
    </source>
</evidence>
<dbReference type="Gene3D" id="3.10.20.310">
    <property type="entry name" value="membrane protein fhac"/>
    <property type="match status" value="1"/>
</dbReference>
<feature type="domain" description="Haemolysin activator HlyB C-terminal" evidence="5">
    <location>
        <begin position="202"/>
        <end position="510"/>
    </location>
</feature>
<dbReference type="Pfam" id="PF08479">
    <property type="entry name" value="POTRA_2"/>
    <property type="match status" value="1"/>
</dbReference>
<reference evidence="8" key="1">
    <citation type="journal article" date="2019" name="Int. J. Syst. Evol. Microbiol.">
        <title>The Global Catalogue of Microorganisms (GCM) 10K type strain sequencing project: providing services to taxonomists for standard genome sequencing and annotation.</title>
        <authorList>
            <consortium name="The Broad Institute Genomics Platform"/>
            <consortium name="The Broad Institute Genome Sequencing Center for Infectious Disease"/>
            <person name="Wu L."/>
            <person name="Ma J."/>
        </authorList>
    </citation>
    <scope>NUCLEOTIDE SEQUENCE [LARGE SCALE GENOMIC DNA]</scope>
    <source>
        <strain evidence="8">NBRC 102407</strain>
    </source>
</reference>
<name>A0ABQ6F7Z9_9RHOO</name>
<dbReference type="Pfam" id="PF03865">
    <property type="entry name" value="ShlB"/>
    <property type="match status" value="1"/>
</dbReference>
<keyword evidence="4" id="KW-0732">Signal</keyword>
<evidence type="ECO:0000256" key="1">
    <source>
        <dbReference type="ARBA" id="ARBA00022452"/>
    </source>
</evidence>
<dbReference type="RefSeq" id="WP_284186822.1">
    <property type="nucleotide sequence ID" value="NZ_BSPX01000007.1"/>
</dbReference>
<dbReference type="Gene3D" id="2.40.160.50">
    <property type="entry name" value="membrane protein fhac: a member of the omp85/tpsb transporter family"/>
    <property type="match status" value="1"/>
</dbReference>
<keyword evidence="2" id="KW-0812">Transmembrane</keyword>
<feature type="chain" id="PRO_5046930389" description="ShlB/FhaC/HecB family hemolysin secretion/activation protein" evidence="4">
    <location>
        <begin position="22"/>
        <end position="550"/>
    </location>
</feature>
<dbReference type="PANTHER" id="PTHR34597">
    <property type="entry name" value="SLR1661 PROTEIN"/>
    <property type="match status" value="1"/>
</dbReference>
<dbReference type="Proteomes" id="UP001157167">
    <property type="component" value="Unassembled WGS sequence"/>
</dbReference>
<evidence type="ECO:0008006" key="9">
    <source>
        <dbReference type="Google" id="ProtNLM"/>
    </source>
</evidence>
<sequence>MTTRLLPSSLSLALLSLPAFAQTAPDAGQILQEVKRPAAQPDASKVPEIRMPASAAVTLPGGAQVTLNTVAITGNTLFDQPTLTAAIGDVSGKHFDLAGLRELADRITTHYRSKGYPFTRSVIPPQDMKDRVLRIQVLEGRYGTATTTSSDPWLASGSQKFLGPLRTGEMIESTELERAMLILGNQPGIKIMPVISPGQQTGAGDLNVKVERESNYSGQIGIDNAGSRYTGEHRFQATLNANSRMLFGDRLTLRGMVSDHSMWLGSVDYEAPIGGSGLRGQIGYGDNYYQLGGQFAALDATGFAKTATARLSYPLLRSQASNVTVSGAYQNKKLEDRYGATGTVNEKSSNSWPVAVQFDHRDRFGGGGITYGMATWTSGNLNLNGAFATTDATTAQTAGHFNKYNLDIARIQKLPGDFALYGRYSAQWTSQNLDSSERFGLGGIYGVRAYPLGEGMGDRGWLGQVELRYLAGPYTPFVFYDAGRSDTNARPWDSASSTSRSIAGGGAGVRVDYKQWSIDSTLAWRTRGGPASADTSDRSPRLWFMATYSF</sequence>
<proteinExistence type="predicted"/>
<evidence type="ECO:0000256" key="4">
    <source>
        <dbReference type="SAM" id="SignalP"/>
    </source>
</evidence>
<dbReference type="InterPro" id="IPR051544">
    <property type="entry name" value="TPS_OM_transporter"/>
</dbReference>
<feature type="domain" description="Polypeptide-transport-associated ShlB-type" evidence="6">
    <location>
        <begin position="66"/>
        <end position="140"/>
    </location>
</feature>
<keyword evidence="3" id="KW-0998">Cell outer membrane</keyword>
<gene>
    <name evidence="7" type="ORF">GCM10007933_08260</name>
</gene>
<evidence type="ECO:0000259" key="5">
    <source>
        <dbReference type="Pfam" id="PF03865"/>
    </source>
</evidence>
<feature type="signal peptide" evidence="4">
    <location>
        <begin position="1"/>
        <end position="21"/>
    </location>
</feature>
<comment type="caution">
    <text evidence="7">The sequence shown here is derived from an EMBL/GenBank/DDBJ whole genome shotgun (WGS) entry which is preliminary data.</text>
</comment>
<evidence type="ECO:0000256" key="3">
    <source>
        <dbReference type="ARBA" id="ARBA00023237"/>
    </source>
</evidence>
<evidence type="ECO:0000256" key="2">
    <source>
        <dbReference type="ARBA" id="ARBA00022692"/>
    </source>
</evidence>
<keyword evidence="1" id="KW-0472">Membrane</keyword>
<protein>
    <recommendedName>
        <fullName evidence="9">ShlB/FhaC/HecB family hemolysin secretion/activation protein</fullName>
    </recommendedName>
</protein>
<evidence type="ECO:0000259" key="6">
    <source>
        <dbReference type="Pfam" id="PF08479"/>
    </source>
</evidence>
<accession>A0ABQ6F7Z9</accession>
<dbReference type="EMBL" id="BSPX01000007">
    <property type="protein sequence ID" value="GLT21374.1"/>
    <property type="molecule type" value="Genomic_DNA"/>
</dbReference>
<dbReference type="InterPro" id="IPR013686">
    <property type="entry name" value="Polypept-transport_assoc_ShlB"/>
</dbReference>
<keyword evidence="8" id="KW-1185">Reference proteome</keyword>
<organism evidence="7 8">
    <name type="scientific">Zoogloea oryzae</name>
    <dbReference type="NCBI Taxonomy" id="310767"/>
    <lineage>
        <taxon>Bacteria</taxon>
        <taxon>Pseudomonadati</taxon>
        <taxon>Pseudomonadota</taxon>
        <taxon>Betaproteobacteria</taxon>
        <taxon>Rhodocyclales</taxon>
        <taxon>Zoogloeaceae</taxon>
        <taxon>Zoogloea</taxon>
    </lineage>
</organism>